<protein>
    <recommendedName>
        <fullName evidence="1">Zn(2)-C6 fungal-type domain-containing protein</fullName>
    </recommendedName>
</protein>
<evidence type="ECO:0000313" key="2">
    <source>
        <dbReference type="EMBL" id="KAF0375124.1"/>
    </source>
</evidence>
<reference evidence="2 3" key="1">
    <citation type="journal article" date="2019" name="Environ. Microbiol.">
        <title>At the nexus of three kingdoms: the genome of the mycorrhizal fungus Gigaspora margarita provides insights into plant, endobacterial and fungal interactions.</title>
        <authorList>
            <person name="Venice F."/>
            <person name="Ghignone S."/>
            <person name="Salvioli di Fossalunga A."/>
            <person name="Amselem J."/>
            <person name="Novero M."/>
            <person name="Xianan X."/>
            <person name="Sedzielewska Toro K."/>
            <person name="Morin E."/>
            <person name="Lipzen A."/>
            <person name="Grigoriev I.V."/>
            <person name="Henrissat B."/>
            <person name="Martin F.M."/>
            <person name="Bonfante P."/>
        </authorList>
    </citation>
    <scope>NUCLEOTIDE SEQUENCE [LARGE SCALE GENOMIC DNA]</scope>
    <source>
        <strain evidence="2 3">BEG34</strain>
    </source>
</reference>
<organism evidence="2 3">
    <name type="scientific">Gigaspora margarita</name>
    <dbReference type="NCBI Taxonomy" id="4874"/>
    <lineage>
        <taxon>Eukaryota</taxon>
        <taxon>Fungi</taxon>
        <taxon>Fungi incertae sedis</taxon>
        <taxon>Mucoromycota</taxon>
        <taxon>Glomeromycotina</taxon>
        <taxon>Glomeromycetes</taxon>
        <taxon>Diversisporales</taxon>
        <taxon>Gigasporaceae</taxon>
        <taxon>Gigaspora</taxon>
    </lineage>
</organism>
<dbReference type="AlphaFoldDB" id="A0A8H3WZ61"/>
<keyword evidence="3" id="KW-1185">Reference proteome</keyword>
<dbReference type="GO" id="GO:0000981">
    <property type="term" value="F:DNA-binding transcription factor activity, RNA polymerase II-specific"/>
    <property type="evidence" value="ECO:0007669"/>
    <property type="project" value="InterPro"/>
</dbReference>
<evidence type="ECO:0000313" key="3">
    <source>
        <dbReference type="Proteomes" id="UP000439903"/>
    </source>
</evidence>
<dbReference type="PROSITE" id="PS00463">
    <property type="entry name" value="ZN2_CY6_FUNGAL_1"/>
    <property type="match status" value="1"/>
</dbReference>
<dbReference type="Proteomes" id="UP000439903">
    <property type="component" value="Unassembled WGS sequence"/>
</dbReference>
<proteinExistence type="predicted"/>
<dbReference type="InterPro" id="IPR036864">
    <property type="entry name" value="Zn2-C6_fun-type_DNA-bd_sf"/>
</dbReference>
<dbReference type="SUPFAM" id="SSF57701">
    <property type="entry name" value="Zn2/Cys6 DNA-binding domain"/>
    <property type="match status" value="1"/>
</dbReference>
<name>A0A8H3WZ61_GIGMA</name>
<dbReference type="OrthoDB" id="2448420at2759"/>
<dbReference type="InterPro" id="IPR001138">
    <property type="entry name" value="Zn2Cys6_DnaBD"/>
</dbReference>
<feature type="domain" description="Zn(2)-C6 fungal-type" evidence="1">
    <location>
        <begin position="11"/>
        <end position="40"/>
    </location>
</feature>
<sequence length="206" mass="23713">MNRQETSRTNACTECAKSKKKCVYDSSSICLRCREKNKKCLQQVPKTKKSVFELIKHYVMSKLKSTPINELNLIEENDEYYLYLKVKLPQELRDLIKMANEVEHTPNTPIQNPTVNSNNLTTNIETDFSHTVSYPPTNNEIPGTFTSNFQGNYSTETESSDYTQPLYDFPFNTPYTEIFDGLGNVFSFPTFPAPSDQWSPSQNREC</sequence>
<evidence type="ECO:0000259" key="1">
    <source>
        <dbReference type="PROSITE" id="PS00463"/>
    </source>
</evidence>
<dbReference type="EMBL" id="WTPW01002597">
    <property type="protein sequence ID" value="KAF0375124.1"/>
    <property type="molecule type" value="Genomic_DNA"/>
</dbReference>
<dbReference type="CDD" id="cd00067">
    <property type="entry name" value="GAL4"/>
    <property type="match status" value="1"/>
</dbReference>
<dbReference type="GO" id="GO:0008270">
    <property type="term" value="F:zinc ion binding"/>
    <property type="evidence" value="ECO:0007669"/>
    <property type="project" value="InterPro"/>
</dbReference>
<gene>
    <name evidence="2" type="ORF">F8M41_012763</name>
</gene>
<accession>A0A8H3WZ61</accession>
<comment type="caution">
    <text evidence="2">The sequence shown here is derived from an EMBL/GenBank/DDBJ whole genome shotgun (WGS) entry which is preliminary data.</text>
</comment>